<comment type="similarity">
    <text evidence="1">Belongs to the XFP family.</text>
</comment>
<dbReference type="PANTHER" id="PTHR31273:SF1">
    <property type="entry name" value="PHOSPHOKETOLASE-RELATED"/>
    <property type="match status" value="1"/>
</dbReference>
<dbReference type="AlphaFoldDB" id="A0A6D1AF32"/>
<feature type="non-terminal residue" evidence="4">
    <location>
        <position position="1"/>
    </location>
</feature>
<protein>
    <submittedName>
        <fullName evidence="4">Phosphoketolase family protein</fullName>
    </submittedName>
</protein>
<evidence type="ECO:0000313" key="4">
    <source>
        <dbReference type="EMBL" id="NEU03240.1"/>
    </source>
</evidence>
<feature type="non-terminal residue" evidence="4">
    <location>
        <position position="76"/>
    </location>
</feature>
<organism evidence="4">
    <name type="scientific">Escherichia coli</name>
    <dbReference type="NCBI Taxonomy" id="562"/>
    <lineage>
        <taxon>Bacteria</taxon>
        <taxon>Pseudomonadati</taxon>
        <taxon>Pseudomonadota</taxon>
        <taxon>Gammaproteobacteria</taxon>
        <taxon>Enterobacterales</taxon>
        <taxon>Enterobacteriaceae</taxon>
        <taxon>Escherichia</taxon>
    </lineage>
</organism>
<evidence type="ECO:0000256" key="2">
    <source>
        <dbReference type="ARBA" id="ARBA00023239"/>
    </source>
</evidence>
<evidence type="ECO:0000256" key="1">
    <source>
        <dbReference type="ARBA" id="ARBA00005623"/>
    </source>
</evidence>
<comment type="caution">
    <text evidence="4">The sequence shown here is derived from an EMBL/GenBank/DDBJ whole genome shotgun (WGS) entry which is preliminary data.</text>
</comment>
<gene>
    <name evidence="4" type="ORF">G3563_30480</name>
</gene>
<reference evidence="4" key="1">
    <citation type="submission" date="2020-02" db="EMBL/GenBank/DDBJ databases">
        <title>Investigating the Use of Bacteriophages as New Decolonization Strategy for Intestinal Carriage of CTX-M-15-producing ST131 Escherichia coli: an In Vitro Continuous Culture System Model.</title>
        <authorList>
            <person name="Bernasconi O.J."/>
            <person name="Campos-Madueno E.I."/>
            <person name="Dona V."/>
            <person name="Perreten V."/>
            <person name="Carattoli A."/>
            <person name="Endimiani A."/>
        </authorList>
    </citation>
    <scope>NUCLEOTIDE SEQUENCE</scope>
    <source>
        <strain evidence="4">4901.28</strain>
    </source>
</reference>
<dbReference type="GO" id="GO:0005975">
    <property type="term" value="P:carbohydrate metabolic process"/>
    <property type="evidence" value="ECO:0007669"/>
    <property type="project" value="InterPro"/>
</dbReference>
<dbReference type="InterPro" id="IPR005593">
    <property type="entry name" value="Xul5P/Fru6P_PKetolase"/>
</dbReference>
<name>A0A6D1AF32_ECOLX</name>
<proteinExistence type="inferred from homology"/>
<dbReference type="Pfam" id="PF09363">
    <property type="entry name" value="XFP_C"/>
    <property type="match status" value="1"/>
</dbReference>
<evidence type="ECO:0000259" key="3">
    <source>
        <dbReference type="Pfam" id="PF09363"/>
    </source>
</evidence>
<accession>A0A6D1AF32</accession>
<feature type="domain" description="Xylulose 5-phosphate/Fructose 6-phosphate phosphoketolase C-terminal" evidence="3">
    <location>
        <begin position="1"/>
        <end position="70"/>
    </location>
</feature>
<dbReference type="PANTHER" id="PTHR31273">
    <property type="entry name" value="PHOSPHOKETOLASE-RELATED"/>
    <property type="match status" value="1"/>
</dbReference>
<sequence>FDSIFTKDKPILFAFHGYEAILRDIFFLRSNHNIITHGYRENGDITTSFDIRLLSEMDRFHMTANVAKKLAPVVGE</sequence>
<dbReference type="InterPro" id="IPR018969">
    <property type="entry name" value="Xul5P/Fru6P_PKetolase_C"/>
</dbReference>
<keyword evidence="2" id="KW-0456">Lyase</keyword>
<dbReference type="GO" id="GO:0016832">
    <property type="term" value="F:aldehyde-lyase activity"/>
    <property type="evidence" value="ECO:0007669"/>
    <property type="project" value="InterPro"/>
</dbReference>
<dbReference type="EMBL" id="JAAHTE010001035">
    <property type="protein sequence ID" value="NEU03240.1"/>
    <property type="molecule type" value="Genomic_DNA"/>
</dbReference>
<dbReference type="Gene3D" id="3.40.50.920">
    <property type="match status" value="1"/>
</dbReference>
<dbReference type="InterPro" id="IPR009014">
    <property type="entry name" value="Transketo_C/PFOR_II"/>
</dbReference>